<proteinExistence type="inferred from homology"/>
<feature type="domain" description="Polysaccharide export protein N-terminal" evidence="16">
    <location>
        <begin position="46"/>
        <end position="141"/>
    </location>
</feature>
<name>A0A495WDH5_9BACT</name>
<keyword evidence="15" id="KW-1133">Transmembrane helix</keyword>
<keyword evidence="14" id="KW-0449">Lipoprotein</keyword>
<keyword evidence="12" id="KW-0564">Palmitate</keyword>
<keyword evidence="11 15" id="KW-0472">Membrane</keyword>
<dbReference type="InterPro" id="IPR054765">
    <property type="entry name" value="SLBB_dom"/>
</dbReference>
<keyword evidence="10" id="KW-0626">Porin</keyword>
<evidence type="ECO:0000313" key="18">
    <source>
        <dbReference type="EMBL" id="RKT59721.1"/>
    </source>
</evidence>
<dbReference type="InterPro" id="IPR049712">
    <property type="entry name" value="Poly_export"/>
</dbReference>
<evidence type="ECO:0000259" key="16">
    <source>
        <dbReference type="Pfam" id="PF02563"/>
    </source>
</evidence>
<evidence type="ECO:0000256" key="7">
    <source>
        <dbReference type="ARBA" id="ARBA00022729"/>
    </source>
</evidence>
<accession>A0A495WDH5</accession>
<organism evidence="18 19">
    <name type="scientific">Coprobacter fastidiosus NSB1 = JCM 33896</name>
    <dbReference type="NCBI Taxonomy" id="1349822"/>
    <lineage>
        <taxon>Bacteria</taxon>
        <taxon>Pseudomonadati</taxon>
        <taxon>Bacteroidota</taxon>
        <taxon>Bacteroidia</taxon>
        <taxon>Bacteroidales</taxon>
        <taxon>Barnesiellaceae</taxon>
        <taxon>Coprobacter</taxon>
    </lineage>
</organism>
<evidence type="ECO:0000256" key="15">
    <source>
        <dbReference type="SAM" id="Phobius"/>
    </source>
</evidence>
<dbReference type="OrthoDB" id="662756at2"/>
<evidence type="ECO:0000256" key="10">
    <source>
        <dbReference type="ARBA" id="ARBA00023114"/>
    </source>
</evidence>
<keyword evidence="19" id="KW-1185">Reference proteome</keyword>
<keyword evidence="13" id="KW-0998">Cell outer membrane</keyword>
<dbReference type="Gene3D" id="3.10.560.10">
    <property type="entry name" value="Outer membrane lipoprotein wza domain like"/>
    <property type="match status" value="2"/>
</dbReference>
<dbReference type="GO" id="GO:0015288">
    <property type="term" value="F:porin activity"/>
    <property type="evidence" value="ECO:0007669"/>
    <property type="project" value="UniProtKB-KW"/>
</dbReference>
<keyword evidence="8" id="KW-0625">Polysaccharide transport</keyword>
<dbReference type="InterPro" id="IPR003715">
    <property type="entry name" value="Poly_export_N"/>
</dbReference>
<keyword evidence="4" id="KW-1134">Transmembrane beta strand</keyword>
<evidence type="ECO:0000256" key="1">
    <source>
        <dbReference type="ARBA" id="ARBA00004571"/>
    </source>
</evidence>
<evidence type="ECO:0000256" key="4">
    <source>
        <dbReference type="ARBA" id="ARBA00022452"/>
    </source>
</evidence>
<dbReference type="GeneID" id="92928195"/>
<dbReference type="GO" id="GO:0015159">
    <property type="term" value="F:polysaccharide transmembrane transporter activity"/>
    <property type="evidence" value="ECO:0007669"/>
    <property type="project" value="InterPro"/>
</dbReference>
<evidence type="ECO:0000256" key="9">
    <source>
        <dbReference type="ARBA" id="ARBA00023065"/>
    </source>
</evidence>
<feature type="transmembrane region" description="Helical" evidence="15">
    <location>
        <begin position="245"/>
        <end position="266"/>
    </location>
</feature>
<evidence type="ECO:0000256" key="13">
    <source>
        <dbReference type="ARBA" id="ARBA00023237"/>
    </source>
</evidence>
<feature type="domain" description="SLBB" evidence="17">
    <location>
        <begin position="146"/>
        <end position="225"/>
    </location>
</feature>
<dbReference type="EMBL" id="RBXN01000002">
    <property type="protein sequence ID" value="RKT59721.1"/>
    <property type="molecule type" value="Genomic_DNA"/>
</dbReference>
<evidence type="ECO:0000259" key="17">
    <source>
        <dbReference type="Pfam" id="PF22461"/>
    </source>
</evidence>
<keyword evidence="7" id="KW-0732">Signal</keyword>
<comment type="subcellular location">
    <subcellularLocation>
        <location evidence="1">Cell outer membrane</location>
        <topology evidence="1">Multi-pass membrane protein</topology>
    </subcellularLocation>
</comment>
<dbReference type="PANTHER" id="PTHR33619">
    <property type="entry name" value="POLYSACCHARIDE EXPORT PROTEIN GFCE-RELATED"/>
    <property type="match status" value="1"/>
</dbReference>
<dbReference type="RefSeq" id="WP_031258769.1">
    <property type="nucleotide sequence ID" value="NZ_KI440811.1"/>
</dbReference>
<dbReference type="PROSITE" id="PS51257">
    <property type="entry name" value="PROKAR_LIPOPROTEIN"/>
    <property type="match status" value="1"/>
</dbReference>
<dbReference type="Proteomes" id="UP000269493">
    <property type="component" value="Unassembled WGS sequence"/>
</dbReference>
<protein>
    <submittedName>
        <fullName evidence="18">Polysaccharide export outer membrane protein</fullName>
    </submittedName>
</protein>
<gene>
    <name evidence="18" type="ORF">BC742_0642</name>
</gene>
<dbReference type="Gene3D" id="3.30.1950.10">
    <property type="entry name" value="wza like domain"/>
    <property type="match status" value="1"/>
</dbReference>
<comment type="similarity">
    <text evidence="2">Belongs to the BexD/CtrA/VexA family.</text>
</comment>
<dbReference type="PANTHER" id="PTHR33619:SF3">
    <property type="entry name" value="POLYSACCHARIDE EXPORT PROTEIN GFCE-RELATED"/>
    <property type="match status" value="1"/>
</dbReference>
<dbReference type="AlphaFoldDB" id="A0A495WDH5"/>
<dbReference type="GO" id="GO:0046930">
    <property type="term" value="C:pore complex"/>
    <property type="evidence" value="ECO:0007669"/>
    <property type="project" value="UniProtKB-KW"/>
</dbReference>
<comment type="caution">
    <text evidence="18">The sequence shown here is derived from an EMBL/GenBank/DDBJ whole genome shotgun (WGS) entry which is preliminary data.</text>
</comment>
<sequence>MKTNIFYLFLISVAFFSCKTQSDIAYFQDLENKYDQGIAIDTLLNYESKIIPDDILSIYVSAEDPNAVAMFNLPAISYLQAGDTEISGTPKLQTYLVDKYGYINYPQLGKIQVAGLTTRQLETTIKKEIEAYVKSPLVTVNTLNSKIVVLGEVNKPGVLKIESERVSILDAIGMAEDLTIYGERKNVLLVREKNGKKEFCRFDLTDPAIFSSPYYYLQKNDVIYVEPNKAKKATAKYGSDKQFNITITSTIISAVSTIAALFIAIFK</sequence>
<evidence type="ECO:0000256" key="5">
    <source>
        <dbReference type="ARBA" id="ARBA00022597"/>
    </source>
</evidence>
<evidence type="ECO:0000256" key="11">
    <source>
        <dbReference type="ARBA" id="ARBA00023136"/>
    </source>
</evidence>
<dbReference type="GO" id="GO:0009279">
    <property type="term" value="C:cell outer membrane"/>
    <property type="evidence" value="ECO:0007669"/>
    <property type="project" value="UniProtKB-SubCell"/>
</dbReference>
<evidence type="ECO:0000256" key="14">
    <source>
        <dbReference type="ARBA" id="ARBA00023288"/>
    </source>
</evidence>
<keyword evidence="5" id="KW-0762">Sugar transport</keyword>
<evidence type="ECO:0000256" key="8">
    <source>
        <dbReference type="ARBA" id="ARBA00023047"/>
    </source>
</evidence>
<evidence type="ECO:0000256" key="12">
    <source>
        <dbReference type="ARBA" id="ARBA00023139"/>
    </source>
</evidence>
<evidence type="ECO:0000313" key="19">
    <source>
        <dbReference type="Proteomes" id="UP000269493"/>
    </source>
</evidence>
<keyword evidence="6 15" id="KW-0812">Transmembrane</keyword>
<keyword evidence="3" id="KW-0813">Transport</keyword>
<reference evidence="18 19" key="1">
    <citation type="submission" date="2018-10" db="EMBL/GenBank/DDBJ databases">
        <title>Genomic Encyclopedia of Archaeal and Bacterial Type Strains, Phase II (KMG-II): from individual species to whole genera.</title>
        <authorList>
            <person name="Goeker M."/>
        </authorList>
    </citation>
    <scope>NUCLEOTIDE SEQUENCE [LARGE SCALE GENOMIC DNA]</scope>
    <source>
        <strain evidence="18 19">NSB1</strain>
    </source>
</reference>
<dbReference type="Pfam" id="PF02563">
    <property type="entry name" value="Poly_export"/>
    <property type="match status" value="1"/>
</dbReference>
<evidence type="ECO:0000256" key="3">
    <source>
        <dbReference type="ARBA" id="ARBA00022448"/>
    </source>
</evidence>
<dbReference type="GO" id="GO:0006811">
    <property type="term" value="P:monoatomic ion transport"/>
    <property type="evidence" value="ECO:0007669"/>
    <property type="project" value="UniProtKB-KW"/>
</dbReference>
<keyword evidence="9" id="KW-0406">Ion transport</keyword>
<evidence type="ECO:0000256" key="6">
    <source>
        <dbReference type="ARBA" id="ARBA00022692"/>
    </source>
</evidence>
<dbReference type="Pfam" id="PF22461">
    <property type="entry name" value="SLBB_2"/>
    <property type="match status" value="1"/>
</dbReference>
<evidence type="ECO:0000256" key="2">
    <source>
        <dbReference type="ARBA" id="ARBA00009450"/>
    </source>
</evidence>